<name>G2WX26_VERDV</name>
<sequence length="102" mass="11023">MAAPSDITAGNECGCRDLLLGLDELMWRAQGGSSLGCRWKELELLAWRTMKMPCMTLPQMPAPATTPVAGARSEIQGFKDPRTLLSGLAVLPVLSTVHYALH</sequence>
<dbReference type="Proteomes" id="UP000001611">
    <property type="component" value="Chromosome 3"/>
</dbReference>
<dbReference type="InParanoid" id="G2WX26"/>
<dbReference type="KEGG" id="vda:VDAG_02805"/>
<dbReference type="AlphaFoldDB" id="G2WX26"/>
<dbReference type="EMBL" id="DS572698">
    <property type="protein sequence ID" value="EGY21281.1"/>
    <property type="molecule type" value="Genomic_DNA"/>
</dbReference>
<reference evidence="1 2" key="1">
    <citation type="submission" date="2008-03" db="EMBL/GenBank/DDBJ databases">
        <title>The Genome Sequence of Verticillium dahliae VdLs.17.</title>
        <authorList>
            <consortium name="The Broad Institute Genome Sequencing Platform"/>
            <person name="Ma L.-J.J."/>
            <person name="Klosterman S.J."/>
            <person name="Subbarao K."/>
            <person name="Dobinson K."/>
            <person name="Veronese P."/>
            <person name="Kang S."/>
            <person name="Gold S.E."/>
            <person name="Young S."/>
            <person name="Jaffe D."/>
            <person name="Gnerre S."/>
            <person name="Berlin A."/>
            <person name="Heiman D."/>
            <person name="Hepburn T."/>
            <person name="Sykes S."/>
            <person name="Alvarado L."/>
            <person name="Kodira C.D."/>
            <person name="Lander E."/>
            <person name="Galagan J."/>
            <person name="Nusbaum C."/>
            <person name="Birren B."/>
        </authorList>
    </citation>
    <scope>NUCLEOTIDE SEQUENCE [LARGE SCALE GENOMIC DNA]</scope>
    <source>
        <strain evidence="2">VdLs.17 / ATCC MYA-4575 / FGSC 10137</strain>
    </source>
</reference>
<dbReference type="RefSeq" id="XP_009651753.1">
    <property type="nucleotide sequence ID" value="XM_009653458.1"/>
</dbReference>
<dbReference type="HOGENOM" id="CLU_2279620_0_0_1"/>
<keyword evidence="2" id="KW-1185">Reference proteome</keyword>
<evidence type="ECO:0000313" key="1">
    <source>
        <dbReference type="EMBL" id="EGY21281.1"/>
    </source>
</evidence>
<protein>
    <submittedName>
        <fullName evidence="1">Uncharacterized protein</fullName>
    </submittedName>
</protein>
<dbReference type="GeneID" id="20704268"/>
<accession>G2WX26</accession>
<organism evidence="1 2">
    <name type="scientific">Verticillium dahliae (strain VdLs.17 / ATCC MYA-4575 / FGSC 10137)</name>
    <name type="common">Verticillium wilt</name>
    <dbReference type="NCBI Taxonomy" id="498257"/>
    <lineage>
        <taxon>Eukaryota</taxon>
        <taxon>Fungi</taxon>
        <taxon>Dikarya</taxon>
        <taxon>Ascomycota</taxon>
        <taxon>Pezizomycotina</taxon>
        <taxon>Sordariomycetes</taxon>
        <taxon>Hypocreomycetidae</taxon>
        <taxon>Glomerellales</taxon>
        <taxon>Plectosphaerellaceae</taxon>
        <taxon>Verticillium</taxon>
    </lineage>
</organism>
<evidence type="ECO:0000313" key="2">
    <source>
        <dbReference type="Proteomes" id="UP000001611"/>
    </source>
</evidence>
<proteinExistence type="predicted"/>
<gene>
    <name evidence="1" type="ORF">VDAG_02805</name>
</gene>